<gene>
    <name evidence="3" type="ORF">AE618_26365</name>
</gene>
<evidence type="ECO:0000256" key="2">
    <source>
        <dbReference type="SAM" id="SignalP"/>
    </source>
</evidence>
<feature type="compositionally biased region" description="Gly residues" evidence="1">
    <location>
        <begin position="62"/>
        <end position="73"/>
    </location>
</feature>
<feature type="region of interest" description="Disordered" evidence="1">
    <location>
        <begin position="30"/>
        <end position="93"/>
    </location>
</feature>
<comment type="caution">
    <text evidence="3">The sequence shown here is derived from an EMBL/GenBank/DDBJ whole genome shotgun (WGS) entry which is preliminary data.</text>
</comment>
<protein>
    <submittedName>
        <fullName evidence="3">Uncharacterized protein</fullName>
    </submittedName>
</protein>
<dbReference type="Proteomes" id="UP000037822">
    <property type="component" value="Unassembled WGS sequence"/>
</dbReference>
<evidence type="ECO:0000313" key="4">
    <source>
        <dbReference type="Proteomes" id="UP000037822"/>
    </source>
</evidence>
<proteinExistence type="predicted"/>
<keyword evidence="2" id="KW-0732">Signal</keyword>
<feature type="chain" id="PRO_5005870944" evidence="2">
    <location>
        <begin position="26"/>
        <end position="138"/>
    </location>
</feature>
<reference evidence="3 4" key="1">
    <citation type="submission" date="2015-07" db="EMBL/GenBank/DDBJ databases">
        <title>Whole genome sequencing of Bosea vaviloviae isolated from cave pool.</title>
        <authorList>
            <person name="Tan N.E.H."/>
            <person name="Lee Y.P."/>
            <person name="Gan H.M."/>
            <person name="Barton H."/>
            <person name="Savka M.A."/>
        </authorList>
    </citation>
    <scope>NUCLEOTIDE SEQUENCE [LARGE SCALE GENOMIC DNA]</scope>
    <source>
        <strain evidence="3 4">SD260</strain>
    </source>
</reference>
<accession>A0A0N1F7R1</accession>
<feature type="signal peptide" evidence="2">
    <location>
        <begin position="1"/>
        <end position="25"/>
    </location>
</feature>
<organism evidence="3 4">
    <name type="scientific">Bosea vaviloviae</name>
    <dbReference type="NCBI Taxonomy" id="1526658"/>
    <lineage>
        <taxon>Bacteria</taxon>
        <taxon>Pseudomonadati</taxon>
        <taxon>Pseudomonadota</taxon>
        <taxon>Alphaproteobacteria</taxon>
        <taxon>Hyphomicrobiales</taxon>
        <taxon>Boseaceae</taxon>
        <taxon>Bosea</taxon>
    </lineage>
</organism>
<evidence type="ECO:0000256" key="1">
    <source>
        <dbReference type="SAM" id="MobiDB-lite"/>
    </source>
</evidence>
<dbReference type="PATRIC" id="fig|1526658.3.peg.4814"/>
<dbReference type="EMBL" id="LGSZ01000095">
    <property type="protein sequence ID" value="KPH73665.1"/>
    <property type="molecule type" value="Genomic_DNA"/>
</dbReference>
<dbReference type="AlphaFoldDB" id="A0A0N1F7R1"/>
<sequence>MATKRVIAAAWLLMPALLVASSAGAQMVGTPGNAPLTPGGPRQGLGPPSITDNVPDLRLRSDGGGIPGAGPPVGYGARQPVYGSPQARSERGVGAYATTGRRCQTPERVCRLAKAAPLEAGCSCRRAGRGRSDGYVVP</sequence>
<evidence type="ECO:0000313" key="3">
    <source>
        <dbReference type="EMBL" id="KPH73665.1"/>
    </source>
</evidence>
<keyword evidence="4" id="KW-1185">Reference proteome</keyword>
<name>A0A0N1F7R1_9HYPH</name>